<accession>A0A2G7TBR0</accession>
<reference evidence="1" key="1">
    <citation type="submission" date="2017-10" db="EMBL/GenBank/DDBJ databases">
        <title>Chryseobacterium sp. B5 is a hydrocarbonoclastic and plant growth promoting bacterium.</title>
        <authorList>
            <person name="Thijs S."/>
            <person name="Gkorezis P."/>
            <person name="Van Hamme J."/>
        </authorList>
    </citation>
    <scope>NUCLEOTIDE SEQUENCE</scope>
    <source>
        <strain evidence="1">B5</strain>
    </source>
</reference>
<comment type="caution">
    <text evidence="1">The sequence shown here is derived from an EMBL/GenBank/DDBJ whole genome shotgun (WGS) entry which is preliminary data.</text>
</comment>
<evidence type="ECO:0000313" key="1">
    <source>
        <dbReference type="EMBL" id="PII36493.1"/>
    </source>
</evidence>
<organism evidence="1">
    <name type="scientific">Chryseobacterium sp. B5</name>
    <dbReference type="NCBI Taxonomy" id="2050562"/>
    <lineage>
        <taxon>Bacteria</taxon>
        <taxon>Pseudomonadati</taxon>
        <taxon>Bacteroidota</taxon>
        <taxon>Flavobacteriia</taxon>
        <taxon>Flavobacteriales</taxon>
        <taxon>Weeksellaceae</taxon>
        <taxon>Chryseobacterium group</taxon>
        <taxon>Chryseobacterium</taxon>
    </lineage>
</organism>
<protein>
    <submittedName>
        <fullName evidence="1">Uncharacterized protein</fullName>
    </submittedName>
</protein>
<name>A0A2G7TBR0_9FLAO</name>
<gene>
    <name evidence="1" type="ORF">CTI11_07030</name>
</gene>
<proteinExistence type="predicted"/>
<dbReference type="EMBL" id="PEKC01000017">
    <property type="protein sequence ID" value="PII36493.1"/>
    <property type="molecule type" value="Genomic_DNA"/>
</dbReference>
<sequence>MGKRVDTLGLYGVVGRRATVTVRQAGAVVHGPRVENLLRREVHGWYDWFTAPFLQRGAVAFVSLPPLSGSEIEIEISPASGTASVGYVVVGRAEYLGDLHWRPNITGSNFSRIEREFDGSLRPGVSLIQRRTVPGYSGAFQVPANNVDRVRRVRDHLNAIPALWVGLATQPNSPYYESVLLFGVYRRLEYTPDNVHNAEATIDIEEL</sequence>
<dbReference type="AlphaFoldDB" id="A0A2G7TBR0"/>